<evidence type="ECO:0000313" key="2">
    <source>
        <dbReference type="EMBL" id="NOJ73896.1"/>
    </source>
</evidence>
<organism evidence="2 3">
    <name type="scientific">Paenibacillus alvei</name>
    <name type="common">Bacillus alvei</name>
    <dbReference type="NCBI Taxonomy" id="44250"/>
    <lineage>
        <taxon>Bacteria</taxon>
        <taxon>Bacillati</taxon>
        <taxon>Bacillota</taxon>
        <taxon>Bacilli</taxon>
        <taxon>Bacillales</taxon>
        <taxon>Paenibacillaceae</taxon>
        <taxon>Paenibacillus</taxon>
    </lineage>
</organism>
<keyword evidence="2" id="KW-0255">Endonuclease</keyword>
<reference evidence="2 3" key="1">
    <citation type="submission" date="2020-05" db="EMBL/GenBank/DDBJ databases">
        <title>Whole genome sequencing and identification of novel metabolites from Paenibacillus alvei strain JR949.</title>
        <authorList>
            <person name="Rajendhran J."/>
            <person name="Sree Pranav P."/>
            <person name="Mahalakshmi B."/>
            <person name="Karthikeyan R."/>
        </authorList>
    </citation>
    <scope>NUCLEOTIDE SEQUENCE [LARGE SCALE GENOMIC DNA]</scope>
    <source>
        <strain evidence="2 3">JR949</strain>
    </source>
</reference>
<keyword evidence="2" id="KW-0378">Hydrolase</keyword>
<keyword evidence="2" id="KW-0540">Nuclease</keyword>
<dbReference type="EMBL" id="JABFOR010000062">
    <property type="protein sequence ID" value="NOJ73896.1"/>
    <property type="molecule type" value="Genomic_DNA"/>
</dbReference>
<sequence length="108" mass="13262">MNGFHKTTKWKRKRVKILRRDEYRCQESKRYGKTEPATTVHHIYPIELYPELALTDWNLLSLSARKHNAMHIRDSHELTELGKYWQERVKDKFEEWREKQIGRYSTED</sequence>
<name>A0AAP7DLL7_PAEAL</name>
<dbReference type="SMART" id="SM00507">
    <property type="entry name" value="HNHc"/>
    <property type="match status" value="1"/>
</dbReference>
<comment type="caution">
    <text evidence="2">The sequence shown here is derived from an EMBL/GenBank/DDBJ whole genome shotgun (WGS) entry which is preliminary data.</text>
</comment>
<dbReference type="Gene3D" id="1.10.30.50">
    <property type="match status" value="1"/>
</dbReference>
<gene>
    <name evidence="2" type="ORF">HMI46_25620</name>
</gene>
<feature type="domain" description="HNH nuclease" evidence="1">
    <location>
        <begin position="12"/>
        <end position="68"/>
    </location>
</feature>
<dbReference type="InterPro" id="IPR003615">
    <property type="entry name" value="HNH_nuc"/>
</dbReference>
<dbReference type="GO" id="GO:0004519">
    <property type="term" value="F:endonuclease activity"/>
    <property type="evidence" value="ECO:0007669"/>
    <property type="project" value="UniProtKB-KW"/>
</dbReference>
<dbReference type="RefSeq" id="WP_171419698.1">
    <property type="nucleotide sequence ID" value="NZ_JABFOR010000062.1"/>
</dbReference>
<accession>A0AAP7DLL7</accession>
<protein>
    <submittedName>
        <fullName evidence="2">HNH endonuclease</fullName>
    </submittedName>
</protein>
<evidence type="ECO:0000259" key="1">
    <source>
        <dbReference type="SMART" id="SM00507"/>
    </source>
</evidence>
<evidence type="ECO:0000313" key="3">
    <source>
        <dbReference type="Proteomes" id="UP000552038"/>
    </source>
</evidence>
<proteinExistence type="predicted"/>
<dbReference type="Proteomes" id="UP000552038">
    <property type="component" value="Unassembled WGS sequence"/>
</dbReference>
<dbReference type="AlphaFoldDB" id="A0AAP7DLL7"/>